<keyword evidence="2" id="KW-1185">Reference proteome</keyword>
<evidence type="ECO:0000313" key="2">
    <source>
        <dbReference type="Proteomes" id="UP000499080"/>
    </source>
</evidence>
<protein>
    <submittedName>
        <fullName evidence="1">Uncharacterized protein</fullName>
    </submittedName>
</protein>
<gene>
    <name evidence="1" type="ORF">AVEN_213758_1</name>
</gene>
<accession>A0A4Y2VVP0</accession>
<name>A0A4Y2VVP0_ARAVE</name>
<sequence length="118" mass="13310">MFFVPRKSSQNRDSLNRGPTVCLNTTLEEQSEDKVRKQNGGIRLLVFLQGLNKKQRFKAGFFLYKSTATRALLRHFPAAAISHSGRIQTTAGHTCGFSDASSVICHFLVYEVYKEKVL</sequence>
<comment type="caution">
    <text evidence="1">The sequence shown here is derived from an EMBL/GenBank/DDBJ whole genome shotgun (WGS) entry which is preliminary data.</text>
</comment>
<dbReference type="EMBL" id="BGPR01051399">
    <property type="protein sequence ID" value="GBO28356.1"/>
    <property type="molecule type" value="Genomic_DNA"/>
</dbReference>
<dbReference type="AlphaFoldDB" id="A0A4Y2VVP0"/>
<organism evidence="1 2">
    <name type="scientific">Araneus ventricosus</name>
    <name type="common">Orbweaver spider</name>
    <name type="synonym">Epeira ventricosa</name>
    <dbReference type="NCBI Taxonomy" id="182803"/>
    <lineage>
        <taxon>Eukaryota</taxon>
        <taxon>Metazoa</taxon>
        <taxon>Ecdysozoa</taxon>
        <taxon>Arthropoda</taxon>
        <taxon>Chelicerata</taxon>
        <taxon>Arachnida</taxon>
        <taxon>Araneae</taxon>
        <taxon>Araneomorphae</taxon>
        <taxon>Entelegynae</taxon>
        <taxon>Araneoidea</taxon>
        <taxon>Araneidae</taxon>
        <taxon>Araneus</taxon>
    </lineage>
</organism>
<dbReference type="Proteomes" id="UP000499080">
    <property type="component" value="Unassembled WGS sequence"/>
</dbReference>
<evidence type="ECO:0000313" key="1">
    <source>
        <dbReference type="EMBL" id="GBO28356.1"/>
    </source>
</evidence>
<proteinExistence type="predicted"/>
<reference evidence="1 2" key="1">
    <citation type="journal article" date="2019" name="Sci. Rep.">
        <title>Orb-weaving spider Araneus ventricosus genome elucidates the spidroin gene catalogue.</title>
        <authorList>
            <person name="Kono N."/>
            <person name="Nakamura H."/>
            <person name="Ohtoshi R."/>
            <person name="Moran D.A.P."/>
            <person name="Shinohara A."/>
            <person name="Yoshida Y."/>
            <person name="Fujiwara M."/>
            <person name="Mori M."/>
            <person name="Tomita M."/>
            <person name="Arakawa K."/>
        </authorList>
    </citation>
    <scope>NUCLEOTIDE SEQUENCE [LARGE SCALE GENOMIC DNA]</scope>
</reference>